<dbReference type="GO" id="GO:0003990">
    <property type="term" value="F:acetylcholinesterase activity"/>
    <property type="evidence" value="ECO:0007669"/>
    <property type="project" value="TreeGrafter"/>
</dbReference>
<name>A0A0N4ZAM9_PARTI</name>
<evidence type="ECO:0000256" key="4">
    <source>
        <dbReference type="ARBA" id="ARBA00023157"/>
    </source>
</evidence>
<dbReference type="InterPro" id="IPR050654">
    <property type="entry name" value="AChE-related_enzymes"/>
</dbReference>
<dbReference type="Pfam" id="PF00135">
    <property type="entry name" value="COesterase"/>
    <property type="match status" value="1"/>
</dbReference>
<evidence type="ECO:0000256" key="5">
    <source>
        <dbReference type="RuleBase" id="RU361235"/>
    </source>
</evidence>
<feature type="chain" id="PRO_5005733238" description="Carboxylic ester hydrolase" evidence="5">
    <location>
        <begin position="19"/>
        <end position="412"/>
    </location>
</feature>
<dbReference type="GO" id="GO:0006581">
    <property type="term" value="P:acetylcholine catabolic process"/>
    <property type="evidence" value="ECO:0007669"/>
    <property type="project" value="TreeGrafter"/>
</dbReference>
<dbReference type="AlphaFoldDB" id="A0A0N4ZAM9"/>
<dbReference type="PROSITE" id="PS00122">
    <property type="entry name" value="CARBOXYLESTERASE_B_1"/>
    <property type="match status" value="1"/>
</dbReference>
<dbReference type="GO" id="GO:0005886">
    <property type="term" value="C:plasma membrane"/>
    <property type="evidence" value="ECO:0007669"/>
    <property type="project" value="TreeGrafter"/>
</dbReference>
<evidence type="ECO:0000256" key="3">
    <source>
        <dbReference type="ARBA" id="ARBA00022801"/>
    </source>
</evidence>
<dbReference type="GO" id="GO:0005615">
    <property type="term" value="C:extracellular space"/>
    <property type="evidence" value="ECO:0007669"/>
    <property type="project" value="TreeGrafter"/>
</dbReference>
<dbReference type="STRING" id="131310.A0A0N4ZAM9"/>
<keyword evidence="7" id="KW-1185">Reference proteome</keyword>
<comment type="similarity">
    <text evidence="1 5">Belongs to the type-B carboxylesterase/lipase family.</text>
</comment>
<reference evidence="8" key="1">
    <citation type="submission" date="2017-02" db="UniProtKB">
        <authorList>
            <consortium name="WormBaseParasite"/>
        </authorList>
    </citation>
    <scope>IDENTIFICATION</scope>
</reference>
<protein>
    <recommendedName>
        <fullName evidence="5">Carboxylic ester hydrolase</fullName>
        <ecNumber evidence="5">3.1.1.-</ecNumber>
    </recommendedName>
</protein>
<dbReference type="PRINTS" id="PR00878">
    <property type="entry name" value="CHOLNESTRASE"/>
</dbReference>
<dbReference type="Proteomes" id="UP000038045">
    <property type="component" value="Unplaced"/>
</dbReference>
<evidence type="ECO:0000313" key="8">
    <source>
        <dbReference type="WBParaSite" id="PTRK_0000453400.1"/>
    </source>
</evidence>
<dbReference type="InterPro" id="IPR019826">
    <property type="entry name" value="Carboxylesterase_B_AS"/>
</dbReference>
<feature type="signal peptide" evidence="5">
    <location>
        <begin position="1"/>
        <end position="18"/>
    </location>
</feature>
<keyword evidence="4" id="KW-1015">Disulfide bond</keyword>
<dbReference type="PANTHER" id="PTHR43918:SF15">
    <property type="entry name" value="CARBOXYLIC ESTER HYDROLASE"/>
    <property type="match status" value="1"/>
</dbReference>
<dbReference type="SUPFAM" id="SSF53474">
    <property type="entry name" value="alpha/beta-Hydrolases"/>
    <property type="match status" value="1"/>
</dbReference>
<keyword evidence="3 5" id="KW-0378">Hydrolase</keyword>
<sequence length="412" mass="47244">MIFYLLLHALTSIFFVECDTHEIKIEATEHESVKENMEHRKINTSFTTIIGQRYTFNKTKKGVSYLGIPFAKPPIGDRRFRPPEELEQSDWNDTFYALTSARSCAADIYESNFTGYSFWNPTNEVSEDCLQLNMWVPSKKDKVNDKKHCVIVYIYGGAFFSGSASLDVYNGSILAVISRCIVVNLNYRLGVLGFAFLNDGKTISGNMGLLDQQMGMKWVYENIEYFGGNKSNITIFGESAGSVSVISHLYANESHQYFKRIIANSGTVQNVWGRASNNYAHNKTLRFAKKLNCVKNFTSDKNYTKILLWLGCVKNFTQNPDYEKILYCLQHNVTTKNITDIGGGIQNNSTRVFEFVFEPIENDTVFFKGNLSEKIYKNELKRDVDIFIGKTSDEFTYFMPYYFYGSGRWNSK</sequence>
<dbReference type="InterPro" id="IPR000997">
    <property type="entry name" value="Cholinesterase"/>
</dbReference>
<dbReference type="InterPro" id="IPR002018">
    <property type="entry name" value="CarbesteraseB"/>
</dbReference>
<evidence type="ECO:0000259" key="6">
    <source>
        <dbReference type="Pfam" id="PF00135"/>
    </source>
</evidence>
<dbReference type="InterPro" id="IPR029058">
    <property type="entry name" value="AB_hydrolase_fold"/>
</dbReference>
<evidence type="ECO:0000313" key="7">
    <source>
        <dbReference type="Proteomes" id="UP000038045"/>
    </source>
</evidence>
<keyword evidence="2" id="KW-0719">Serine esterase</keyword>
<evidence type="ECO:0000256" key="2">
    <source>
        <dbReference type="ARBA" id="ARBA00022487"/>
    </source>
</evidence>
<organism evidence="7 8">
    <name type="scientific">Parastrongyloides trichosuri</name>
    <name type="common">Possum-specific nematode worm</name>
    <dbReference type="NCBI Taxonomy" id="131310"/>
    <lineage>
        <taxon>Eukaryota</taxon>
        <taxon>Metazoa</taxon>
        <taxon>Ecdysozoa</taxon>
        <taxon>Nematoda</taxon>
        <taxon>Chromadorea</taxon>
        <taxon>Rhabditida</taxon>
        <taxon>Tylenchina</taxon>
        <taxon>Panagrolaimomorpha</taxon>
        <taxon>Strongyloidoidea</taxon>
        <taxon>Strongyloididae</taxon>
        <taxon>Parastrongyloides</taxon>
    </lineage>
</organism>
<feature type="domain" description="Carboxylesterase type B" evidence="6">
    <location>
        <begin position="40"/>
        <end position="402"/>
    </location>
</feature>
<dbReference type="EC" id="3.1.1.-" evidence="5"/>
<dbReference type="PANTHER" id="PTHR43918">
    <property type="entry name" value="ACETYLCHOLINESTERASE"/>
    <property type="match status" value="1"/>
</dbReference>
<evidence type="ECO:0000256" key="1">
    <source>
        <dbReference type="ARBA" id="ARBA00005964"/>
    </source>
</evidence>
<accession>A0A0N4ZAM9</accession>
<dbReference type="Gene3D" id="3.40.50.1820">
    <property type="entry name" value="alpha/beta hydrolase"/>
    <property type="match status" value="1"/>
</dbReference>
<dbReference type="WBParaSite" id="PTRK_0000453400.1">
    <property type="protein sequence ID" value="PTRK_0000453400.1"/>
    <property type="gene ID" value="PTRK_0000453400"/>
</dbReference>
<dbReference type="GO" id="GO:0019695">
    <property type="term" value="P:choline metabolic process"/>
    <property type="evidence" value="ECO:0007669"/>
    <property type="project" value="TreeGrafter"/>
</dbReference>
<keyword evidence="5" id="KW-0732">Signal</keyword>
<proteinExistence type="inferred from homology"/>